<dbReference type="SUPFAM" id="SSF56801">
    <property type="entry name" value="Acetyl-CoA synthetase-like"/>
    <property type="match status" value="1"/>
</dbReference>
<dbReference type="OrthoDB" id="10253115at2759"/>
<gene>
    <name evidence="7" type="ORF">EC973_006117</name>
</gene>
<evidence type="ECO:0000313" key="8">
    <source>
        <dbReference type="Proteomes" id="UP000605846"/>
    </source>
</evidence>
<evidence type="ECO:0000313" key="7">
    <source>
        <dbReference type="EMBL" id="KAF7728437.1"/>
    </source>
</evidence>
<evidence type="ECO:0000256" key="4">
    <source>
        <dbReference type="ARBA" id="ARBA00023098"/>
    </source>
</evidence>
<keyword evidence="4" id="KW-0443">Lipid metabolism</keyword>
<dbReference type="Gene3D" id="3.30.300.30">
    <property type="match status" value="1"/>
</dbReference>
<dbReference type="InterPro" id="IPR000873">
    <property type="entry name" value="AMP-dep_synth/lig_dom"/>
</dbReference>
<feature type="domain" description="AMP-binding enzyme C-terminal" evidence="6">
    <location>
        <begin position="468"/>
        <end position="528"/>
    </location>
</feature>
<dbReference type="InterPro" id="IPR025110">
    <property type="entry name" value="AMP-bd_C"/>
</dbReference>
<dbReference type="AlphaFoldDB" id="A0A8H7EQN6"/>
<comment type="similarity">
    <text evidence="1">Belongs to the ATP-dependent AMP-binding enzyme family.</text>
</comment>
<keyword evidence="3" id="KW-0276">Fatty acid metabolism</keyword>
<name>A0A8H7EQN6_9FUNG</name>
<dbReference type="Pfam" id="PF13193">
    <property type="entry name" value="AMP-binding_C"/>
    <property type="match status" value="1"/>
</dbReference>
<dbReference type="GO" id="GO:0006631">
    <property type="term" value="P:fatty acid metabolic process"/>
    <property type="evidence" value="ECO:0007669"/>
    <property type="project" value="UniProtKB-KW"/>
</dbReference>
<dbReference type="PROSITE" id="PS00455">
    <property type="entry name" value="AMP_BINDING"/>
    <property type="match status" value="1"/>
</dbReference>
<accession>A0A8H7EQN6</accession>
<dbReference type="Pfam" id="PF00501">
    <property type="entry name" value="AMP-binding"/>
    <property type="match status" value="1"/>
</dbReference>
<dbReference type="Proteomes" id="UP000605846">
    <property type="component" value="Unassembled WGS sequence"/>
</dbReference>
<evidence type="ECO:0000256" key="2">
    <source>
        <dbReference type="ARBA" id="ARBA00022598"/>
    </source>
</evidence>
<evidence type="ECO:0000256" key="1">
    <source>
        <dbReference type="ARBA" id="ARBA00006432"/>
    </source>
</evidence>
<reference evidence="7" key="1">
    <citation type="submission" date="2020-01" db="EMBL/GenBank/DDBJ databases">
        <title>Genome Sequencing of Three Apophysomyces-Like Fungal Strains Confirms a Novel Fungal Genus in the Mucoromycota with divergent Burkholderia-like Endosymbiotic Bacteria.</title>
        <authorList>
            <person name="Stajich J.E."/>
            <person name="Macias A.M."/>
            <person name="Carter-House D."/>
            <person name="Lovett B."/>
            <person name="Kasson L.R."/>
            <person name="Berry K."/>
            <person name="Grigoriev I."/>
            <person name="Chang Y."/>
            <person name="Spatafora J."/>
            <person name="Kasson M.T."/>
        </authorList>
    </citation>
    <scope>NUCLEOTIDE SEQUENCE</scope>
    <source>
        <strain evidence="7">NRRL A-21654</strain>
    </source>
</reference>
<sequence>MPPTSSRALPRLQSLSAQLNPRSNQWESLRIHRKSTQVPYVTALNPVRFLLRSALVYANKTAVIHRNRSFTYCEFADRVQKLANVLLDMGVKPGDRVAILAQNIPAALEATYAVPSVGAVLVPLNTRLAMKEIDYIIDHCDANILLYQDELKDRVSSRVRSSLALLHVTDGEIESDPYEDLLAKAGTRSWDELPLVEDEMAPISLNYTSGSTGRPKGVLTLYRGAYLASLAMVIHSQLTSESVYLWTLPMFHCNGWNFPWAVVAVGGTQVMLNKLDYTIIWKQLKEQGVTHYNAAPTVQNELCNHVDAARLKCPVRCFAGGAALSDTLIQRMRALNLEPIQVYGLTETYGPVTMSYDQVLLSQYPENEQFLIMARQGYNSVIQDEIRVLDCHGVDVKPDGKTIGEICTSGNQTMGGYYKDEAETQRCFRGGVFWTGDLAVRHSDGSIEIVDRSKDVIISGGENISSIEVENAITRLEAISECAIVGGPDDKWGERPYAFVTLRSGRSVTPEEVIYHCRSELAGYKVKKNSWKLNVN</sequence>
<dbReference type="GO" id="GO:0016874">
    <property type="term" value="F:ligase activity"/>
    <property type="evidence" value="ECO:0007669"/>
    <property type="project" value="UniProtKB-KW"/>
</dbReference>
<protein>
    <submittedName>
        <fullName evidence="7">Uncharacterized protein</fullName>
    </submittedName>
</protein>
<keyword evidence="2" id="KW-0436">Ligase</keyword>
<dbReference type="Gene3D" id="3.40.50.12780">
    <property type="entry name" value="N-terminal domain of ligase-like"/>
    <property type="match status" value="1"/>
</dbReference>
<proteinExistence type="inferred from homology"/>
<keyword evidence="8" id="KW-1185">Reference proteome</keyword>
<dbReference type="EMBL" id="JABAYA010000037">
    <property type="protein sequence ID" value="KAF7728437.1"/>
    <property type="molecule type" value="Genomic_DNA"/>
</dbReference>
<organism evidence="7 8">
    <name type="scientific">Apophysomyces ossiformis</name>
    <dbReference type="NCBI Taxonomy" id="679940"/>
    <lineage>
        <taxon>Eukaryota</taxon>
        <taxon>Fungi</taxon>
        <taxon>Fungi incertae sedis</taxon>
        <taxon>Mucoromycota</taxon>
        <taxon>Mucoromycotina</taxon>
        <taxon>Mucoromycetes</taxon>
        <taxon>Mucorales</taxon>
        <taxon>Mucorineae</taxon>
        <taxon>Mucoraceae</taxon>
        <taxon>Apophysomyces</taxon>
    </lineage>
</organism>
<evidence type="ECO:0000259" key="6">
    <source>
        <dbReference type="Pfam" id="PF13193"/>
    </source>
</evidence>
<dbReference type="PANTHER" id="PTHR43859:SF4">
    <property type="entry name" value="BUTANOATE--COA LIGASE AAE1-RELATED"/>
    <property type="match status" value="1"/>
</dbReference>
<comment type="caution">
    <text evidence="7">The sequence shown here is derived from an EMBL/GenBank/DDBJ whole genome shotgun (WGS) entry which is preliminary data.</text>
</comment>
<dbReference type="InterPro" id="IPR042099">
    <property type="entry name" value="ANL_N_sf"/>
</dbReference>
<dbReference type="InterPro" id="IPR020845">
    <property type="entry name" value="AMP-binding_CS"/>
</dbReference>
<evidence type="ECO:0000259" key="5">
    <source>
        <dbReference type="Pfam" id="PF00501"/>
    </source>
</evidence>
<feature type="domain" description="AMP-dependent synthetase/ligase" evidence="5">
    <location>
        <begin position="52"/>
        <end position="418"/>
    </location>
</feature>
<evidence type="ECO:0000256" key="3">
    <source>
        <dbReference type="ARBA" id="ARBA00022832"/>
    </source>
</evidence>
<dbReference type="InterPro" id="IPR045851">
    <property type="entry name" value="AMP-bd_C_sf"/>
</dbReference>
<dbReference type="PANTHER" id="PTHR43859">
    <property type="entry name" value="ACYL-ACTIVATING ENZYME"/>
    <property type="match status" value="1"/>
</dbReference>